<organism evidence="1 2">
    <name type="scientific">Holothuria leucospilota</name>
    <name type="common">Black long sea cucumber</name>
    <name type="synonym">Mertensiothuria leucospilota</name>
    <dbReference type="NCBI Taxonomy" id="206669"/>
    <lineage>
        <taxon>Eukaryota</taxon>
        <taxon>Metazoa</taxon>
        <taxon>Echinodermata</taxon>
        <taxon>Eleutherozoa</taxon>
        <taxon>Echinozoa</taxon>
        <taxon>Holothuroidea</taxon>
        <taxon>Aspidochirotacea</taxon>
        <taxon>Aspidochirotida</taxon>
        <taxon>Holothuriidae</taxon>
        <taxon>Holothuria</taxon>
    </lineage>
</organism>
<accession>A0A9Q1C7S0</accession>
<name>A0A9Q1C7S0_HOLLE</name>
<proteinExistence type="predicted"/>
<comment type="caution">
    <text evidence="1">The sequence shown here is derived from an EMBL/GenBank/DDBJ whole genome shotgun (WGS) entry which is preliminary data.</text>
</comment>
<evidence type="ECO:0000313" key="1">
    <source>
        <dbReference type="EMBL" id="KAJ8039604.1"/>
    </source>
</evidence>
<evidence type="ECO:0000313" key="2">
    <source>
        <dbReference type="Proteomes" id="UP001152320"/>
    </source>
</evidence>
<protein>
    <submittedName>
        <fullName evidence="1">Uncharacterized protein</fullName>
    </submittedName>
</protein>
<keyword evidence="2" id="KW-1185">Reference proteome</keyword>
<dbReference type="Proteomes" id="UP001152320">
    <property type="component" value="Chromosome 7"/>
</dbReference>
<gene>
    <name evidence="1" type="ORF">HOLleu_17380</name>
</gene>
<dbReference type="EMBL" id="JAIZAY010000007">
    <property type="protein sequence ID" value="KAJ8039604.1"/>
    <property type="molecule type" value="Genomic_DNA"/>
</dbReference>
<reference evidence="1" key="1">
    <citation type="submission" date="2021-10" db="EMBL/GenBank/DDBJ databases">
        <title>Tropical sea cucumber genome reveals ecological adaptation and Cuvierian tubules defense mechanism.</title>
        <authorList>
            <person name="Chen T."/>
        </authorList>
    </citation>
    <scope>NUCLEOTIDE SEQUENCE</scope>
    <source>
        <strain evidence="1">Nanhai2018</strain>
        <tissue evidence="1">Muscle</tissue>
    </source>
</reference>
<sequence>MKMTVVKMKILSPETISRSRHRSWWTQRPRNTRSVPGRRRANRQLVLLCAGREKPYVQIFYFISSFNLLFHNFLKKN</sequence>
<dbReference type="AlphaFoldDB" id="A0A9Q1C7S0"/>